<proteinExistence type="predicted"/>
<comment type="caution">
    <text evidence="1">The sequence shown here is derived from an EMBL/GenBank/DDBJ whole genome shotgun (WGS) entry which is preliminary data.</text>
</comment>
<protein>
    <submittedName>
        <fullName evidence="1">Uncharacterized protein</fullName>
    </submittedName>
</protein>
<dbReference type="EMBL" id="JAJJMB010010087">
    <property type="protein sequence ID" value="KAI3910901.1"/>
    <property type="molecule type" value="Genomic_DNA"/>
</dbReference>
<dbReference type="Pfam" id="PF07911">
    <property type="entry name" value="DUF1677"/>
    <property type="match status" value="1"/>
</dbReference>
<organism evidence="1 2">
    <name type="scientific">Papaver atlanticum</name>
    <dbReference type="NCBI Taxonomy" id="357466"/>
    <lineage>
        <taxon>Eukaryota</taxon>
        <taxon>Viridiplantae</taxon>
        <taxon>Streptophyta</taxon>
        <taxon>Embryophyta</taxon>
        <taxon>Tracheophyta</taxon>
        <taxon>Spermatophyta</taxon>
        <taxon>Magnoliopsida</taxon>
        <taxon>Ranunculales</taxon>
        <taxon>Papaveraceae</taxon>
        <taxon>Papaveroideae</taxon>
        <taxon>Papaver</taxon>
    </lineage>
</organism>
<evidence type="ECO:0000313" key="1">
    <source>
        <dbReference type="EMBL" id="KAI3910901.1"/>
    </source>
</evidence>
<dbReference type="InterPro" id="IPR012876">
    <property type="entry name" value="DUF1677_pln"/>
</dbReference>
<dbReference type="Proteomes" id="UP001202328">
    <property type="component" value="Unassembled WGS sequence"/>
</dbReference>
<reference evidence="1" key="1">
    <citation type="submission" date="2022-04" db="EMBL/GenBank/DDBJ databases">
        <title>A functionally conserved STORR gene fusion in Papaver species that diverged 16.8 million years ago.</title>
        <authorList>
            <person name="Catania T."/>
        </authorList>
    </citation>
    <scope>NUCLEOTIDE SEQUENCE</scope>
    <source>
        <strain evidence="1">S-188037</strain>
    </source>
</reference>
<keyword evidence="2" id="KW-1185">Reference proteome</keyword>
<gene>
    <name evidence="1" type="ORF">MKW98_022588</name>
</gene>
<sequence>MEECTVDYIERIKSSNCGKWICGICSEAVKERASRILGLGMEEALSSHSEVCHKFNKTTRLNPKLSLATTMSDIARRSSQERINTFTKKMKSYTMLKIARSI</sequence>
<name>A0AAD4SLK6_9MAGN</name>
<dbReference type="PANTHER" id="PTHR33108:SF14">
    <property type="entry name" value="OS01G0745000 PROTEIN"/>
    <property type="match status" value="1"/>
</dbReference>
<dbReference type="AlphaFoldDB" id="A0AAD4SLK6"/>
<accession>A0AAD4SLK6</accession>
<evidence type="ECO:0000313" key="2">
    <source>
        <dbReference type="Proteomes" id="UP001202328"/>
    </source>
</evidence>
<dbReference type="PANTHER" id="PTHR33108">
    <property type="entry name" value="OS01G0745000 PROTEIN"/>
    <property type="match status" value="1"/>
</dbReference>